<dbReference type="Proteomes" id="UP000197596">
    <property type="component" value="Unassembled WGS sequence"/>
</dbReference>
<dbReference type="InterPro" id="IPR036374">
    <property type="entry name" value="OxRdtase_Mopterin-bd_sf"/>
</dbReference>
<feature type="signal peptide" evidence="1">
    <location>
        <begin position="1"/>
        <end position="24"/>
    </location>
</feature>
<sequence>MTKRNFLRAAASALAATAALPAAAAPRAVSPGPVLLTVTGEIARPNRGPIDHALDQMMHKQKLEFERAHAFDFAALAALPAVEIRPTLEYDGKRHALRGPLLADVMRAAGADPKAEGYVLRAIDGYAVMVSREDALKYRFIVATHLDGKPMPLGGLGPLWAVYEADAFPDMAARPVSERFGLCPWGIYHIAVRKA</sequence>
<dbReference type="InterPro" id="IPR006311">
    <property type="entry name" value="TAT_signal"/>
</dbReference>
<feature type="chain" id="PRO_5013145814" evidence="1">
    <location>
        <begin position="25"/>
        <end position="195"/>
    </location>
</feature>
<comment type="caution">
    <text evidence="2">The sequence shown here is derived from an EMBL/GenBank/DDBJ whole genome shotgun (WGS) entry which is preliminary data.</text>
</comment>
<organism evidence="2 3">
    <name type="scientific">Herbaspirillum robiniae</name>
    <dbReference type="NCBI Taxonomy" id="2014887"/>
    <lineage>
        <taxon>Bacteria</taxon>
        <taxon>Pseudomonadati</taxon>
        <taxon>Pseudomonadota</taxon>
        <taxon>Betaproteobacteria</taxon>
        <taxon>Burkholderiales</taxon>
        <taxon>Oxalobacteraceae</taxon>
        <taxon>Herbaspirillum</taxon>
    </lineage>
</organism>
<gene>
    <name evidence="2" type="ORF">CEJ42_13900</name>
</gene>
<dbReference type="RefSeq" id="WP_088751477.1">
    <property type="nucleotide sequence ID" value="NZ_NJGU01000007.1"/>
</dbReference>
<evidence type="ECO:0000256" key="1">
    <source>
        <dbReference type="SAM" id="SignalP"/>
    </source>
</evidence>
<dbReference type="SUPFAM" id="SSF56524">
    <property type="entry name" value="Oxidoreductase molybdopterin-binding domain"/>
    <property type="match status" value="1"/>
</dbReference>
<dbReference type="Gene3D" id="3.90.420.10">
    <property type="entry name" value="Oxidoreductase, molybdopterin-binding domain"/>
    <property type="match status" value="1"/>
</dbReference>
<accession>A0A246WPM9</accession>
<evidence type="ECO:0000313" key="2">
    <source>
        <dbReference type="EMBL" id="OWY28335.1"/>
    </source>
</evidence>
<keyword evidence="1" id="KW-0732">Signal</keyword>
<evidence type="ECO:0000313" key="3">
    <source>
        <dbReference type="Proteomes" id="UP000197596"/>
    </source>
</evidence>
<name>A0A246WPM9_9BURK</name>
<protein>
    <submittedName>
        <fullName evidence="2">Molybdopterin-dependent oxidoreductase</fullName>
    </submittedName>
</protein>
<proteinExistence type="predicted"/>
<dbReference type="EMBL" id="NJGU01000007">
    <property type="protein sequence ID" value="OWY28335.1"/>
    <property type="molecule type" value="Genomic_DNA"/>
</dbReference>
<dbReference type="AlphaFoldDB" id="A0A246WPM9"/>
<reference evidence="2 3" key="1">
    <citation type="submission" date="2017-06" db="EMBL/GenBank/DDBJ databases">
        <title>Herbaspirillum phytohormonus sp. nov., isolated from the root nodule of Robinia pseudoacacia in lead-zinc mine.</title>
        <authorList>
            <person name="Fan M."/>
            <person name="Lin Y."/>
        </authorList>
    </citation>
    <scope>NUCLEOTIDE SEQUENCE [LARGE SCALE GENOMIC DNA]</scope>
    <source>
        <strain evidence="2 3">HZ10</strain>
    </source>
</reference>
<dbReference type="PROSITE" id="PS51318">
    <property type="entry name" value="TAT"/>
    <property type="match status" value="1"/>
</dbReference>